<dbReference type="Gene3D" id="3.90.1150.10">
    <property type="entry name" value="Aspartate Aminotransferase, domain 1"/>
    <property type="match status" value="1"/>
</dbReference>
<gene>
    <name evidence="2" type="ORF">JOF47_002982</name>
</gene>
<evidence type="ECO:0000259" key="1">
    <source>
        <dbReference type="Pfam" id="PF00266"/>
    </source>
</evidence>
<dbReference type="InterPro" id="IPR015422">
    <property type="entry name" value="PyrdxlP-dep_Trfase_small"/>
</dbReference>
<reference evidence="2 3" key="1">
    <citation type="submission" date="2021-03" db="EMBL/GenBank/DDBJ databases">
        <title>Sequencing the genomes of 1000 actinobacteria strains.</title>
        <authorList>
            <person name="Klenk H.-P."/>
        </authorList>
    </citation>
    <scope>NUCLEOTIDE SEQUENCE [LARGE SCALE GENOMIC DNA]</scope>
    <source>
        <strain evidence="2 3">DSM 15797</strain>
    </source>
</reference>
<dbReference type="PANTHER" id="PTHR43586">
    <property type="entry name" value="CYSTEINE DESULFURASE"/>
    <property type="match status" value="1"/>
</dbReference>
<sequence length="374" mass="39083">MEKALTLEDYRQQFSESAGYLDFARIGPLSTVVAEQKVANVDRLKTAGPAVLEYLDNLVDKARATTSTLLDAKTHEVAFVGSTSHGMFAAAQALSPQPGTVLVPRNDFPANTYPWIRAAERGGLAVRWIDGPVTAESVRDALDSSVKAVAVSAVDAGTGFLAPLARIKEVIGADRILAVDAVQAFGAVPFDVEAADILAAGGQKWLRAGWGAAALLVRDRVADKLLPGLGGWSGVVDPIGPGELPHPTLPGALAHTVTNPDSIAVASYGAAVDLVIATGLKEINAAIRGNLDSLLEAVLKAGGETRNPSPQSGIATFRMPDIDPAELFARLENAGIHSTRRGDWIRLSPHATTSQASVDMLADTLASLGLARSH</sequence>
<evidence type="ECO:0000313" key="3">
    <source>
        <dbReference type="Proteomes" id="UP001296993"/>
    </source>
</evidence>
<proteinExistence type="predicted"/>
<organism evidence="2 3">
    <name type="scientific">Paeniglutamicibacter kerguelensis</name>
    <dbReference type="NCBI Taxonomy" id="254788"/>
    <lineage>
        <taxon>Bacteria</taxon>
        <taxon>Bacillati</taxon>
        <taxon>Actinomycetota</taxon>
        <taxon>Actinomycetes</taxon>
        <taxon>Micrococcales</taxon>
        <taxon>Micrococcaceae</taxon>
        <taxon>Paeniglutamicibacter</taxon>
    </lineage>
</organism>
<dbReference type="InterPro" id="IPR015421">
    <property type="entry name" value="PyrdxlP-dep_Trfase_major"/>
</dbReference>
<dbReference type="EMBL" id="JAGIOF010000001">
    <property type="protein sequence ID" value="MBP2387471.1"/>
    <property type="molecule type" value="Genomic_DNA"/>
</dbReference>
<dbReference type="RefSeq" id="WP_209999747.1">
    <property type="nucleotide sequence ID" value="NZ_BAAAJY010000011.1"/>
</dbReference>
<keyword evidence="3" id="KW-1185">Reference proteome</keyword>
<dbReference type="Gene3D" id="3.40.640.10">
    <property type="entry name" value="Type I PLP-dependent aspartate aminotransferase-like (Major domain)"/>
    <property type="match status" value="1"/>
</dbReference>
<feature type="domain" description="Aminotransferase class V" evidence="1">
    <location>
        <begin position="55"/>
        <end position="337"/>
    </location>
</feature>
<dbReference type="Proteomes" id="UP001296993">
    <property type="component" value="Unassembled WGS sequence"/>
</dbReference>
<dbReference type="GO" id="GO:0016829">
    <property type="term" value="F:lyase activity"/>
    <property type="evidence" value="ECO:0007669"/>
    <property type="project" value="UniProtKB-KW"/>
</dbReference>
<accession>A0ABS4XG79</accession>
<dbReference type="PANTHER" id="PTHR43586:SF15">
    <property type="entry name" value="BLR3095 PROTEIN"/>
    <property type="match status" value="1"/>
</dbReference>
<dbReference type="SUPFAM" id="SSF53383">
    <property type="entry name" value="PLP-dependent transferases"/>
    <property type="match status" value="1"/>
</dbReference>
<keyword evidence="2" id="KW-0456">Lyase</keyword>
<evidence type="ECO:0000313" key="2">
    <source>
        <dbReference type="EMBL" id="MBP2387471.1"/>
    </source>
</evidence>
<name>A0ABS4XG79_9MICC</name>
<protein>
    <submittedName>
        <fullName evidence="2">Selenocysteine lyase/cysteine desulfurase</fullName>
    </submittedName>
</protein>
<comment type="caution">
    <text evidence="2">The sequence shown here is derived from an EMBL/GenBank/DDBJ whole genome shotgun (WGS) entry which is preliminary data.</text>
</comment>
<dbReference type="InterPro" id="IPR000192">
    <property type="entry name" value="Aminotrans_V_dom"/>
</dbReference>
<dbReference type="InterPro" id="IPR015424">
    <property type="entry name" value="PyrdxlP-dep_Trfase"/>
</dbReference>
<dbReference type="Pfam" id="PF00266">
    <property type="entry name" value="Aminotran_5"/>
    <property type="match status" value="1"/>
</dbReference>